<dbReference type="InterPro" id="IPR051020">
    <property type="entry name" value="ALDH-related_metabolic_enz"/>
</dbReference>
<proteinExistence type="inferred from homology"/>
<dbReference type="RefSeq" id="WP_377386984.1">
    <property type="nucleotide sequence ID" value="NZ_JBHSAN010000008.1"/>
</dbReference>
<comment type="caution">
    <text evidence="4">The sequence shown here is derived from an EMBL/GenBank/DDBJ whole genome shotgun (WGS) entry which is preliminary data.</text>
</comment>
<dbReference type="PANTHER" id="PTHR42991:SF1">
    <property type="entry name" value="ALDEHYDE DEHYDROGENASE"/>
    <property type="match status" value="1"/>
</dbReference>
<dbReference type="EMBL" id="JBHUOF010000001">
    <property type="protein sequence ID" value="MFD2797791.1"/>
    <property type="molecule type" value="Genomic_DNA"/>
</dbReference>
<dbReference type="SUPFAM" id="SSF53720">
    <property type="entry name" value="ALDH-like"/>
    <property type="match status" value="1"/>
</dbReference>
<dbReference type="PANTHER" id="PTHR42991">
    <property type="entry name" value="ALDEHYDE DEHYDROGENASE"/>
    <property type="match status" value="1"/>
</dbReference>
<keyword evidence="5" id="KW-1185">Reference proteome</keyword>
<organism evidence="4 5">
    <name type="scientific">Prauserella oleivorans</name>
    <dbReference type="NCBI Taxonomy" id="1478153"/>
    <lineage>
        <taxon>Bacteria</taxon>
        <taxon>Bacillati</taxon>
        <taxon>Actinomycetota</taxon>
        <taxon>Actinomycetes</taxon>
        <taxon>Pseudonocardiales</taxon>
        <taxon>Pseudonocardiaceae</taxon>
        <taxon>Prauserella</taxon>
    </lineage>
</organism>
<sequence>MDAITPRPHDCWVAGRAEPGEHTVAVTHPADGTEVATVAVASSDQVERAADAASAAAGELRRLPGAVRSAVLRAVADTLQAQAEELAELVTAEAGTPLRWAEREVADAVAVLRAAAGHTTPPSGELRDGGERTVLVRQVARGPVLGVVGTHSPLRSAAHSVAAALAVGSPVVLAPALDTPLSALAVGEALAGTDLPAGAFSVLPLGAAPVGDPRLPVVAGDTDPAPGATAVVLDWPDLADAALRIAVSATREAGRRPDAVHRVVVDESVAEEFVPALADAVRAQPTGDPYDLAVSVGPLPDEAAAQRAVRLLDDAVAAGAKLLTGGGRRGATVEPALVTGTDPTAPVTGPALAVVVTGSADEAFAAVGGAQAGLFTREVRLAMRASEELPVEQLVVGDVPDYDPASVRASMRAFTCERVTVLA</sequence>
<dbReference type="Gene3D" id="3.40.309.10">
    <property type="entry name" value="Aldehyde Dehydrogenase, Chain A, domain 2"/>
    <property type="match status" value="1"/>
</dbReference>
<comment type="similarity">
    <text evidence="1">Belongs to the aldehyde dehydrogenase family.</text>
</comment>
<dbReference type="InterPro" id="IPR016162">
    <property type="entry name" value="Ald_DH_N"/>
</dbReference>
<evidence type="ECO:0000313" key="4">
    <source>
        <dbReference type="EMBL" id="MFD2797791.1"/>
    </source>
</evidence>
<dbReference type="Pfam" id="PF00171">
    <property type="entry name" value="Aldedh"/>
    <property type="match status" value="2"/>
</dbReference>
<name>A0ABW5W2J4_9PSEU</name>
<dbReference type="InterPro" id="IPR015590">
    <property type="entry name" value="Aldehyde_DH_dom"/>
</dbReference>
<evidence type="ECO:0000313" key="5">
    <source>
        <dbReference type="Proteomes" id="UP001597478"/>
    </source>
</evidence>
<dbReference type="Gene3D" id="3.40.605.10">
    <property type="entry name" value="Aldehyde Dehydrogenase, Chain A, domain 1"/>
    <property type="match status" value="1"/>
</dbReference>
<dbReference type="InterPro" id="IPR016163">
    <property type="entry name" value="Ald_DH_C"/>
</dbReference>
<evidence type="ECO:0000256" key="1">
    <source>
        <dbReference type="ARBA" id="ARBA00009986"/>
    </source>
</evidence>
<evidence type="ECO:0000259" key="3">
    <source>
        <dbReference type="Pfam" id="PF00171"/>
    </source>
</evidence>
<feature type="domain" description="Aldehyde dehydrogenase" evidence="3">
    <location>
        <begin position="229"/>
        <end position="404"/>
    </location>
</feature>
<evidence type="ECO:0000256" key="2">
    <source>
        <dbReference type="ARBA" id="ARBA00023002"/>
    </source>
</evidence>
<dbReference type="InterPro" id="IPR016161">
    <property type="entry name" value="Ald_DH/histidinol_DH"/>
</dbReference>
<accession>A0ABW5W2J4</accession>
<protein>
    <submittedName>
        <fullName evidence="4">Aldehyde dehydrogenase family protein</fullName>
    </submittedName>
</protein>
<dbReference type="Proteomes" id="UP001597478">
    <property type="component" value="Unassembled WGS sequence"/>
</dbReference>
<reference evidence="5" key="1">
    <citation type="journal article" date="2019" name="Int. J. Syst. Evol. Microbiol.">
        <title>The Global Catalogue of Microorganisms (GCM) 10K type strain sequencing project: providing services to taxonomists for standard genome sequencing and annotation.</title>
        <authorList>
            <consortium name="The Broad Institute Genomics Platform"/>
            <consortium name="The Broad Institute Genome Sequencing Center for Infectious Disease"/>
            <person name="Wu L."/>
            <person name="Ma J."/>
        </authorList>
    </citation>
    <scope>NUCLEOTIDE SEQUENCE [LARGE SCALE GENOMIC DNA]</scope>
    <source>
        <strain evidence="5">IBRC-M 10906</strain>
    </source>
</reference>
<keyword evidence="2" id="KW-0560">Oxidoreductase</keyword>
<gene>
    <name evidence="4" type="ORF">ACFS2C_00090</name>
</gene>
<feature type="domain" description="Aldehyde dehydrogenase" evidence="3">
    <location>
        <begin position="22"/>
        <end position="212"/>
    </location>
</feature>